<organism evidence="1 4">
    <name type="scientific">Acinetobacter wanghuae</name>
    <dbReference type="NCBI Taxonomy" id="2662362"/>
    <lineage>
        <taxon>Bacteria</taxon>
        <taxon>Pseudomonadati</taxon>
        <taxon>Pseudomonadota</taxon>
        <taxon>Gammaproteobacteria</taxon>
        <taxon>Moraxellales</taxon>
        <taxon>Moraxellaceae</taxon>
        <taxon>Acinetobacter</taxon>
    </lineage>
</organism>
<gene>
    <name evidence="2" type="ORF">GFH30_09705</name>
    <name evidence="1" type="ORF">GHJ48_03450</name>
</gene>
<reference evidence="3 4" key="1">
    <citation type="submission" date="2019-10" db="EMBL/GenBank/DDBJ databases">
        <authorList>
            <person name="Dong K."/>
        </authorList>
    </citation>
    <scope>NUCLEOTIDE SEQUENCE [LARGE SCALE GENOMIC DNA]</scope>
    <source>
        <strain evidence="2">Dk386</strain>
        <strain evidence="3">dk386</strain>
        <strain evidence="4">dk771</strain>
        <strain evidence="1">Dk771</strain>
    </source>
</reference>
<sequence length="90" mass="10488">MIIDFHHAQIQKFLNLAQAIVQVPEQYIQFDHVSDFYKAAWLKDFPHTTTWYVTGLDDGAEDFYISIQFENYHLNIQAGSHVTAVLTQKD</sequence>
<evidence type="ECO:0000313" key="3">
    <source>
        <dbReference type="Proteomes" id="UP000327478"/>
    </source>
</evidence>
<dbReference type="EMBL" id="WITK01000003">
    <property type="protein sequence ID" value="MQW91458.1"/>
    <property type="molecule type" value="Genomic_DNA"/>
</dbReference>
<accession>A0A5Q0P7V9</accession>
<proteinExistence type="predicted"/>
<keyword evidence="3" id="KW-1185">Reference proteome</keyword>
<dbReference type="Proteomes" id="UP000327478">
    <property type="component" value="Chromosome"/>
</dbReference>
<dbReference type="AlphaFoldDB" id="A0A5Q0P7V9"/>
<name>A0A5Q0P7V9_9GAMM</name>
<protein>
    <submittedName>
        <fullName evidence="1">Uncharacterized protein</fullName>
    </submittedName>
</protein>
<dbReference type="RefSeq" id="WP_153373439.1">
    <property type="nucleotide sequence ID" value="NZ_CP045650.1"/>
</dbReference>
<evidence type="ECO:0000313" key="2">
    <source>
        <dbReference type="EMBL" id="QGA12330.1"/>
    </source>
</evidence>
<evidence type="ECO:0000313" key="4">
    <source>
        <dbReference type="Proteomes" id="UP000480556"/>
    </source>
</evidence>
<dbReference type="EMBL" id="CP045650">
    <property type="protein sequence ID" value="QGA12330.1"/>
    <property type="molecule type" value="Genomic_DNA"/>
</dbReference>
<dbReference type="Proteomes" id="UP000480556">
    <property type="component" value="Unassembled WGS sequence"/>
</dbReference>
<evidence type="ECO:0000313" key="1">
    <source>
        <dbReference type="EMBL" id="MQW91458.1"/>
    </source>
</evidence>